<dbReference type="Pfam" id="PF13377">
    <property type="entry name" value="Peripla_BP_3"/>
    <property type="match status" value="1"/>
</dbReference>
<dbReference type="PROSITE" id="PS50932">
    <property type="entry name" value="HTH_LACI_2"/>
    <property type="match status" value="1"/>
</dbReference>
<protein>
    <submittedName>
        <fullName evidence="6">LacI family DNA-binding transcriptional regulator</fullName>
    </submittedName>
</protein>
<evidence type="ECO:0000256" key="2">
    <source>
        <dbReference type="ARBA" id="ARBA00023015"/>
    </source>
</evidence>
<dbReference type="PANTHER" id="PTHR30146:SF148">
    <property type="entry name" value="HTH-TYPE TRANSCRIPTIONAL REPRESSOR PURR-RELATED"/>
    <property type="match status" value="1"/>
</dbReference>
<evidence type="ECO:0000256" key="1">
    <source>
        <dbReference type="ARBA" id="ARBA00022491"/>
    </source>
</evidence>
<evidence type="ECO:0000313" key="7">
    <source>
        <dbReference type="Proteomes" id="UP001144805"/>
    </source>
</evidence>
<comment type="caution">
    <text evidence="6">The sequence shown here is derived from an EMBL/GenBank/DDBJ whole genome shotgun (WGS) entry which is preliminary data.</text>
</comment>
<dbReference type="SMART" id="SM00354">
    <property type="entry name" value="HTH_LACI"/>
    <property type="match status" value="1"/>
</dbReference>
<dbReference type="Gene3D" id="3.40.50.2300">
    <property type="match status" value="2"/>
</dbReference>
<evidence type="ECO:0000259" key="5">
    <source>
        <dbReference type="PROSITE" id="PS50932"/>
    </source>
</evidence>
<name>A0A9X3E4F7_9HYPH</name>
<dbReference type="PANTHER" id="PTHR30146">
    <property type="entry name" value="LACI-RELATED TRANSCRIPTIONAL REPRESSOR"/>
    <property type="match status" value="1"/>
</dbReference>
<dbReference type="InterPro" id="IPR046335">
    <property type="entry name" value="LacI/GalR-like_sensor"/>
</dbReference>
<organism evidence="6 7">
    <name type="scientific">Kaistia nematophila</name>
    <dbReference type="NCBI Taxonomy" id="2994654"/>
    <lineage>
        <taxon>Bacteria</taxon>
        <taxon>Pseudomonadati</taxon>
        <taxon>Pseudomonadota</taxon>
        <taxon>Alphaproteobacteria</taxon>
        <taxon>Hyphomicrobiales</taxon>
        <taxon>Kaistiaceae</taxon>
        <taxon>Kaistia</taxon>
    </lineage>
</organism>
<dbReference type="SUPFAM" id="SSF53822">
    <property type="entry name" value="Periplasmic binding protein-like I"/>
    <property type="match status" value="1"/>
</dbReference>
<dbReference type="EMBL" id="JAPKNK010000010">
    <property type="protein sequence ID" value="MCX5571515.1"/>
    <property type="molecule type" value="Genomic_DNA"/>
</dbReference>
<feature type="domain" description="HTH lacI-type" evidence="5">
    <location>
        <begin position="2"/>
        <end position="56"/>
    </location>
</feature>
<dbReference type="Proteomes" id="UP001144805">
    <property type="component" value="Unassembled WGS sequence"/>
</dbReference>
<evidence type="ECO:0000313" key="6">
    <source>
        <dbReference type="EMBL" id="MCX5571515.1"/>
    </source>
</evidence>
<dbReference type="CDD" id="cd01392">
    <property type="entry name" value="HTH_LacI"/>
    <property type="match status" value="1"/>
</dbReference>
<sequence>MATIRDVAKMAKVSISTVSVALRDGSQVTPETLRRITEAAEAVGYSPNPVAQSLKAGRSRLIGVVIGSMQNPWFGDLMAAIEETALEHHHLVTLSETKTDPLRERAIIDALTGQRVGGIIISPHLPAGDHLQFLATLKTPLVAIDHKIEALNTDFVGIDNELATAMLTQHLLRLGHRRIAHIAGTAGLWTSGQREKGFRATLLASGIEPDDALIVDGQYSGDVAYDQTMRLLTRPDRPTAIVAANSLMALGALQAINDLRFNCPDDISLATIDSVPWASVICPQLTVVVQPIAEIAQAATMFLLDRIHHRGSEPIKPREKIFVPKFIAGRSCAPPRG</sequence>
<dbReference type="GO" id="GO:0003700">
    <property type="term" value="F:DNA-binding transcription factor activity"/>
    <property type="evidence" value="ECO:0007669"/>
    <property type="project" value="TreeGrafter"/>
</dbReference>
<dbReference type="InterPro" id="IPR010982">
    <property type="entry name" value="Lambda_DNA-bd_dom_sf"/>
</dbReference>
<dbReference type="InterPro" id="IPR028082">
    <property type="entry name" value="Peripla_BP_I"/>
</dbReference>
<dbReference type="Gene3D" id="1.10.260.40">
    <property type="entry name" value="lambda repressor-like DNA-binding domains"/>
    <property type="match status" value="1"/>
</dbReference>
<keyword evidence="3 6" id="KW-0238">DNA-binding</keyword>
<gene>
    <name evidence="6" type="ORF">OSH07_20110</name>
</gene>
<dbReference type="SUPFAM" id="SSF47413">
    <property type="entry name" value="lambda repressor-like DNA-binding domains"/>
    <property type="match status" value="1"/>
</dbReference>
<keyword evidence="4" id="KW-0804">Transcription</keyword>
<keyword evidence="7" id="KW-1185">Reference proteome</keyword>
<evidence type="ECO:0000256" key="3">
    <source>
        <dbReference type="ARBA" id="ARBA00023125"/>
    </source>
</evidence>
<dbReference type="GO" id="GO:0000976">
    <property type="term" value="F:transcription cis-regulatory region binding"/>
    <property type="evidence" value="ECO:0007669"/>
    <property type="project" value="TreeGrafter"/>
</dbReference>
<evidence type="ECO:0000256" key="4">
    <source>
        <dbReference type="ARBA" id="ARBA00023163"/>
    </source>
</evidence>
<accession>A0A9X3E4F7</accession>
<dbReference type="AlphaFoldDB" id="A0A9X3E4F7"/>
<keyword evidence="2" id="KW-0805">Transcription regulation</keyword>
<reference evidence="6" key="1">
    <citation type="submission" date="2022-11" db="EMBL/GenBank/DDBJ databases">
        <title>Biodiversity and phylogenetic relationships of bacteria.</title>
        <authorList>
            <person name="Machado R.A.R."/>
            <person name="Bhat A."/>
            <person name="Loulou A."/>
            <person name="Kallel S."/>
        </authorList>
    </citation>
    <scope>NUCLEOTIDE SEQUENCE</scope>
    <source>
        <strain evidence="6">K-TC2</strain>
    </source>
</reference>
<dbReference type="Pfam" id="PF00356">
    <property type="entry name" value="LacI"/>
    <property type="match status" value="1"/>
</dbReference>
<dbReference type="RefSeq" id="WP_266340473.1">
    <property type="nucleotide sequence ID" value="NZ_JAPKNK010000010.1"/>
</dbReference>
<dbReference type="InterPro" id="IPR000843">
    <property type="entry name" value="HTH_LacI"/>
</dbReference>
<proteinExistence type="predicted"/>
<keyword evidence="1" id="KW-0678">Repressor</keyword>
<dbReference type="CDD" id="cd06267">
    <property type="entry name" value="PBP1_LacI_sugar_binding-like"/>
    <property type="match status" value="1"/>
</dbReference>
<dbReference type="PROSITE" id="PS00356">
    <property type="entry name" value="HTH_LACI_1"/>
    <property type="match status" value="1"/>
</dbReference>